<dbReference type="EMBL" id="JADRCR010000007">
    <property type="protein sequence ID" value="MBK5144681.1"/>
    <property type="molecule type" value="Genomic_DNA"/>
</dbReference>
<accession>A0ABS1ISD4</accession>
<evidence type="ECO:0000313" key="1">
    <source>
        <dbReference type="EMBL" id="MBK5144681.1"/>
    </source>
</evidence>
<sequence>MTNKTVTIELTPEELGELLEMADCFDWKNKDFQSVCQKLDSAKSEFITKALGESK</sequence>
<protein>
    <submittedName>
        <fullName evidence="1">Uncharacterized protein</fullName>
    </submittedName>
</protein>
<gene>
    <name evidence="1" type="ORF">I2494_13310</name>
</gene>
<proteinExistence type="predicted"/>
<organism evidence="1 2">
    <name type="scientific">Limnobaculum allomyrinae</name>
    <dbReference type="NCBI Taxonomy" id="2791986"/>
    <lineage>
        <taxon>Bacteria</taxon>
        <taxon>Pseudomonadati</taxon>
        <taxon>Pseudomonadota</taxon>
        <taxon>Gammaproteobacteria</taxon>
        <taxon>Enterobacterales</taxon>
        <taxon>Budviciaceae</taxon>
        <taxon>Limnobaculum</taxon>
    </lineage>
</organism>
<keyword evidence="2" id="KW-1185">Reference proteome</keyword>
<reference evidence="1 2" key="1">
    <citation type="submission" date="2020-11" db="EMBL/GenBank/DDBJ databases">
        <title>Insectihabitans protaetiae gen. nov. sp. nov. and Insectihabitans allomyrinae sp. nov., isolated from larvae of Protaetia brevitarsis seulensis and Allomyrina dichotoma, respectively.</title>
        <authorList>
            <person name="Lee S.D."/>
            <person name="Byeon Y.-S."/>
            <person name="Kim S.-M."/>
            <person name="Yang H.L."/>
            <person name="Kim I.S."/>
        </authorList>
    </citation>
    <scope>NUCLEOTIDE SEQUENCE [LARGE SCALE GENOMIC DNA]</scope>
    <source>
        <strain evidence="1 2">BWR-B9</strain>
    </source>
</reference>
<evidence type="ECO:0000313" key="2">
    <source>
        <dbReference type="Proteomes" id="UP001296921"/>
    </source>
</evidence>
<dbReference type="RefSeq" id="WP_218467258.1">
    <property type="nucleotide sequence ID" value="NZ_JADRCR010000007.1"/>
</dbReference>
<comment type="caution">
    <text evidence="1">The sequence shown here is derived from an EMBL/GenBank/DDBJ whole genome shotgun (WGS) entry which is preliminary data.</text>
</comment>
<name>A0ABS1ISD4_9GAMM</name>
<dbReference type="Proteomes" id="UP001296921">
    <property type="component" value="Unassembled WGS sequence"/>
</dbReference>